<proteinExistence type="predicted"/>
<dbReference type="EMBL" id="JAVRBG010000021">
    <property type="protein sequence ID" value="MDT0295829.1"/>
    <property type="molecule type" value="Genomic_DNA"/>
</dbReference>
<gene>
    <name evidence="1" type="ORF">RLT85_14445</name>
</gene>
<sequence length="87" mass="10606">MEHFKKTRKKIIGNKSELFTFMPHLETEHIKLINEIVQSPFISMGHHYLENEKILDKKEKLDFMFPMLFDFYTKIRKLNKYMNGIKL</sequence>
<evidence type="ECO:0000313" key="1">
    <source>
        <dbReference type="EMBL" id="MDT0295829.1"/>
    </source>
</evidence>
<dbReference type="RefSeq" id="WP_311402757.1">
    <property type="nucleotide sequence ID" value="NZ_JAVRBG010000021.1"/>
</dbReference>
<accession>A0ABU2KMD6</accession>
<comment type="caution">
    <text evidence="1">The sequence shown here is derived from an EMBL/GenBank/DDBJ whole genome shotgun (WGS) entry which is preliminary data.</text>
</comment>
<evidence type="ECO:0000313" key="2">
    <source>
        <dbReference type="Proteomes" id="UP001182991"/>
    </source>
</evidence>
<organism evidence="1 2">
    <name type="scientific">Mesonia ostreae</name>
    <dbReference type="NCBI Taxonomy" id="861110"/>
    <lineage>
        <taxon>Bacteria</taxon>
        <taxon>Pseudomonadati</taxon>
        <taxon>Bacteroidota</taxon>
        <taxon>Flavobacteriia</taxon>
        <taxon>Flavobacteriales</taxon>
        <taxon>Flavobacteriaceae</taxon>
        <taxon>Mesonia</taxon>
    </lineage>
</organism>
<keyword evidence="2" id="KW-1185">Reference proteome</keyword>
<protein>
    <submittedName>
        <fullName evidence="1">Uncharacterized protein</fullName>
    </submittedName>
</protein>
<dbReference type="Proteomes" id="UP001182991">
    <property type="component" value="Unassembled WGS sequence"/>
</dbReference>
<reference evidence="2" key="1">
    <citation type="submission" date="2023-07" db="EMBL/GenBank/DDBJ databases">
        <title>Isolating and identifying novel microbial strains from the Mariana Trench.</title>
        <authorList>
            <person name="Fu H."/>
        </authorList>
    </citation>
    <scope>NUCLEOTIDE SEQUENCE [LARGE SCALE GENOMIC DNA]</scope>
    <source>
        <strain evidence="2">T-y2</strain>
    </source>
</reference>
<name>A0ABU2KMD6_9FLAO</name>